<evidence type="ECO:0000313" key="2">
    <source>
        <dbReference type="EMBL" id="MFF4773477.1"/>
    </source>
</evidence>
<protein>
    <submittedName>
        <fullName evidence="2">Uncharacterized protein</fullName>
    </submittedName>
</protein>
<dbReference type="EMBL" id="JBIAXI010000006">
    <property type="protein sequence ID" value="MFF4773477.1"/>
    <property type="molecule type" value="Genomic_DNA"/>
</dbReference>
<feature type="region of interest" description="Disordered" evidence="1">
    <location>
        <begin position="1"/>
        <end position="21"/>
    </location>
</feature>
<gene>
    <name evidence="2" type="ORF">ACFY05_11525</name>
</gene>
<name>A0ABW6V4E9_MICFU</name>
<dbReference type="RefSeq" id="WP_387341860.1">
    <property type="nucleotide sequence ID" value="NZ_JBIAXI010000006.1"/>
</dbReference>
<reference evidence="2 3" key="1">
    <citation type="submission" date="2024-10" db="EMBL/GenBank/DDBJ databases">
        <title>The Natural Products Discovery Center: Release of the First 8490 Sequenced Strains for Exploring Actinobacteria Biosynthetic Diversity.</title>
        <authorList>
            <person name="Kalkreuter E."/>
            <person name="Kautsar S.A."/>
            <person name="Yang D."/>
            <person name="Bader C.D."/>
            <person name="Teijaro C.N."/>
            <person name="Fluegel L."/>
            <person name="Davis C.M."/>
            <person name="Simpson J.R."/>
            <person name="Lauterbach L."/>
            <person name="Steele A.D."/>
            <person name="Gui C."/>
            <person name="Meng S."/>
            <person name="Li G."/>
            <person name="Viehrig K."/>
            <person name="Ye F."/>
            <person name="Su P."/>
            <person name="Kiefer A.F."/>
            <person name="Nichols A."/>
            <person name="Cepeda A.J."/>
            <person name="Yan W."/>
            <person name="Fan B."/>
            <person name="Jiang Y."/>
            <person name="Adhikari A."/>
            <person name="Zheng C.-J."/>
            <person name="Schuster L."/>
            <person name="Cowan T.M."/>
            <person name="Smanski M.J."/>
            <person name="Chevrette M.G."/>
            <person name="De Carvalho L.P.S."/>
            <person name="Shen B."/>
        </authorList>
    </citation>
    <scope>NUCLEOTIDE SEQUENCE [LARGE SCALE GENOMIC DNA]</scope>
    <source>
        <strain evidence="2 3">NPDC001281</strain>
    </source>
</reference>
<evidence type="ECO:0000313" key="3">
    <source>
        <dbReference type="Proteomes" id="UP001602119"/>
    </source>
</evidence>
<comment type="caution">
    <text evidence="2">The sequence shown here is derived from an EMBL/GenBank/DDBJ whole genome shotgun (WGS) entry which is preliminary data.</text>
</comment>
<keyword evidence="3" id="KW-1185">Reference proteome</keyword>
<sequence length="111" mass="12484">MKGALEMETPPAAVPENPIPEPYHGVHVAPAQKGHEKIRWLAPAQRSDRVRVRRHTCECKATIYELCHSGGLLFIRRTVRGPDGARVHESDRLVTAKMEALWLMLLLGEAR</sequence>
<organism evidence="2 3">
    <name type="scientific">Microtetraspora fusca</name>
    <dbReference type="NCBI Taxonomy" id="1997"/>
    <lineage>
        <taxon>Bacteria</taxon>
        <taxon>Bacillati</taxon>
        <taxon>Actinomycetota</taxon>
        <taxon>Actinomycetes</taxon>
        <taxon>Streptosporangiales</taxon>
        <taxon>Streptosporangiaceae</taxon>
        <taxon>Microtetraspora</taxon>
    </lineage>
</organism>
<proteinExistence type="predicted"/>
<evidence type="ECO:0000256" key="1">
    <source>
        <dbReference type="SAM" id="MobiDB-lite"/>
    </source>
</evidence>
<accession>A0ABW6V4E9</accession>
<dbReference type="Proteomes" id="UP001602119">
    <property type="component" value="Unassembled WGS sequence"/>
</dbReference>